<dbReference type="EMBL" id="JABSTQ010010011">
    <property type="protein sequence ID" value="KAG0424124.1"/>
    <property type="molecule type" value="Genomic_DNA"/>
</dbReference>
<keyword evidence="2" id="KW-1185">Reference proteome</keyword>
<evidence type="ECO:0000313" key="1">
    <source>
        <dbReference type="EMBL" id="KAG0424124.1"/>
    </source>
</evidence>
<accession>A0AC60PSQ7</accession>
<gene>
    <name evidence="1" type="ORF">HPB47_000110</name>
</gene>
<organism evidence="1 2">
    <name type="scientific">Ixodes persulcatus</name>
    <name type="common">Taiga tick</name>
    <dbReference type="NCBI Taxonomy" id="34615"/>
    <lineage>
        <taxon>Eukaryota</taxon>
        <taxon>Metazoa</taxon>
        <taxon>Ecdysozoa</taxon>
        <taxon>Arthropoda</taxon>
        <taxon>Chelicerata</taxon>
        <taxon>Arachnida</taxon>
        <taxon>Acari</taxon>
        <taxon>Parasitiformes</taxon>
        <taxon>Ixodida</taxon>
        <taxon>Ixodoidea</taxon>
        <taxon>Ixodidae</taxon>
        <taxon>Ixodinae</taxon>
        <taxon>Ixodes</taxon>
    </lineage>
</organism>
<reference evidence="1 2" key="1">
    <citation type="journal article" date="2020" name="Cell">
        <title>Large-Scale Comparative Analyses of Tick Genomes Elucidate Their Genetic Diversity and Vector Capacities.</title>
        <authorList>
            <consortium name="Tick Genome and Microbiome Consortium (TIGMIC)"/>
            <person name="Jia N."/>
            <person name="Wang J."/>
            <person name="Shi W."/>
            <person name="Du L."/>
            <person name="Sun Y."/>
            <person name="Zhan W."/>
            <person name="Jiang J.F."/>
            <person name="Wang Q."/>
            <person name="Zhang B."/>
            <person name="Ji P."/>
            <person name="Bell-Sakyi L."/>
            <person name="Cui X.M."/>
            <person name="Yuan T.T."/>
            <person name="Jiang B.G."/>
            <person name="Yang W.F."/>
            <person name="Lam T.T."/>
            <person name="Chang Q.C."/>
            <person name="Ding S.J."/>
            <person name="Wang X.J."/>
            <person name="Zhu J.G."/>
            <person name="Ruan X.D."/>
            <person name="Zhao L."/>
            <person name="Wei J.T."/>
            <person name="Ye R.Z."/>
            <person name="Que T.C."/>
            <person name="Du C.H."/>
            <person name="Zhou Y.H."/>
            <person name="Cheng J.X."/>
            <person name="Dai P.F."/>
            <person name="Guo W.B."/>
            <person name="Han X.H."/>
            <person name="Huang E.J."/>
            <person name="Li L.F."/>
            <person name="Wei W."/>
            <person name="Gao Y.C."/>
            <person name="Liu J.Z."/>
            <person name="Shao H.Z."/>
            <person name="Wang X."/>
            <person name="Wang C.C."/>
            <person name="Yang T.C."/>
            <person name="Huo Q.B."/>
            <person name="Li W."/>
            <person name="Chen H.Y."/>
            <person name="Chen S.E."/>
            <person name="Zhou L.G."/>
            <person name="Ni X.B."/>
            <person name="Tian J.H."/>
            <person name="Sheng Y."/>
            <person name="Liu T."/>
            <person name="Pan Y.S."/>
            <person name="Xia L.Y."/>
            <person name="Li J."/>
            <person name="Zhao F."/>
            <person name="Cao W.C."/>
        </authorList>
    </citation>
    <scope>NUCLEOTIDE SEQUENCE [LARGE SCALE GENOMIC DNA]</scope>
    <source>
        <strain evidence="1">Iper-2018</strain>
    </source>
</reference>
<proteinExistence type="predicted"/>
<protein>
    <submittedName>
        <fullName evidence="1">Uncharacterized protein</fullName>
    </submittedName>
</protein>
<evidence type="ECO:0000313" key="2">
    <source>
        <dbReference type="Proteomes" id="UP000805193"/>
    </source>
</evidence>
<dbReference type="Proteomes" id="UP000805193">
    <property type="component" value="Unassembled WGS sequence"/>
</dbReference>
<sequence length="197" mass="20889">MTGSDACSLSATGENADETIQKAVSAGAMLLRGDVKPSGTNPSEGQYKYREIVTSNTSIATSQPKEIRTKKNLSSKSASSQKLLREPLQATLNRQIANAISSASLSLEHMPLQVNMVFDVVPPKVKSGAPLRAVLSAAHVEKSVIVDIKDGHVELDLPALYIDAPDGHHISKNPVNISVNLDVKKESSTSSSISESV</sequence>
<comment type="caution">
    <text evidence="1">The sequence shown here is derived from an EMBL/GenBank/DDBJ whole genome shotgun (WGS) entry which is preliminary data.</text>
</comment>
<name>A0AC60PSQ7_IXOPE</name>